<reference evidence="2 3" key="1">
    <citation type="submission" date="2024-02" db="EMBL/GenBank/DDBJ databases">
        <title>de novo genome assembly of Solanum bulbocastanum strain 11H21.</title>
        <authorList>
            <person name="Hosaka A.J."/>
        </authorList>
    </citation>
    <scope>NUCLEOTIDE SEQUENCE [LARGE SCALE GENOMIC DNA]</scope>
    <source>
        <tissue evidence="2">Young leaves</tissue>
    </source>
</reference>
<dbReference type="EMBL" id="JBANQN010000010">
    <property type="protein sequence ID" value="KAK6778242.1"/>
    <property type="molecule type" value="Genomic_DNA"/>
</dbReference>
<feature type="region of interest" description="Disordered" evidence="1">
    <location>
        <begin position="24"/>
        <end position="53"/>
    </location>
</feature>
<evidence type="ECO:0000313" key="3">
    <source>
        <dbReference type="Proteomes" id="UP001371456"/>
    </source>
</evidence>
<comment type="caution">
    <text evidence="2">The sequence shown here is derived from an EMBL/GenBank/DDBJ whole genome shotgun (WGS) entry which is preliminary data.</text>
</comment>
<feature type="compositionally biased region" description="Low complexity" evidence="1">
    <location>
        <begin position="25"/>
        <end position="36"/>
    </location>
</feature>
<protein>
    <submittedName>
        <fullName evidence="2">Uncharacterized protein</fullName>
    </submittedName>
</protein>
<evidence type="ECO:0000313" key="2">
    <source>
        <dbReference type="EMBL" id="KAK6778242.1"/>
    </source>
</evidence>
<dbReference type="AlphaFoldDB" id="A0AAN8Y3X5"/>
<keyword evidence="3" id="KW-1185">Reference proteome</keyword>
<proteinExistence type="predicted"/>
<evidence type="ECO:0000256" key="1">
    <source>
        <dbReference type="SAM" id="MobiDB-lite"/>
    </source>
</evidence>
<name>A0AAN8Y3X5_SOLBU</name>
<gene>
    <name evidence="2" type="ORF">RDI58_024960</name>
</gene>
<accession>A0AAN8Y3X5</accession>
<organism evidence="2 3">
    <name type="scientific">Solanum bulbocastanum</name>
    <name type="common">Wild potato</name>
    <dbReference type="NCBI Taxonomy" id="147425"/>
    <lineage>
        <taxon>Eukaryota</taxon>
        <taxon>Viridiplantae</taxon>
        <taxon>Streptophyta</taxon>
        <taxon>Embryophyta</taxon>
        <taxon>Tracheophyta</taxon>
        <taxon>Spermatophyta</taxon>
        <taxon>Magnoliopsida</taxon>
        <taxon>eudicotyledons</taxon>
        <taxon>Gunneridae</taxon>
        <taxon>Pentapetalae</taxon>
        <taxon>asterids</taxon>
        <taxon>lamiids</taxon>
        <taxon>Solanales</taxon>
        <taxon>Solanaceae</taxon>
        <taxon>Solanoideae</taxon>
        <taxon>Solaneae</taxon>
        <taxon>Solanum</taxon>
    </lineage>
</organism>
<sequence>MEMESSSNLGENISYNVEDCPSALPSPSIHHSPGPSRVCRRGKVQGQPQHHHEWKRPVFNTKTSTLNVLFKIKIKASSKCDLYLDIRNGTLANQSCQSKIKL</sequence>
<dbReference type="Proteomes" id="UP001371456">
    <property type="component" value="Unassembled WGS sequence"/>
</dbReference>